<dbReference type="InterPro" id="IPR013083">
    <property type="entry name" value="Znf_RING/FYVE/PHD"/>
</dbReference>
<organism evidence="5 6">
    <name type="scientific">Puccinia coronata f. sp. avenae</name>
    <dbReference type="NCBI Taxonomy" id="200324"/>
    <lineage>
        <taxon>Eukaryota</taxon>
        <taxon>Fungi</taxon>
        <taxon>Dikarya</taxon>
        <taxon>Basidiomycota</taxon>
        <taxon>Pucciniomycotina</taxon>
        <taxon>Pucciniomycetes</taxon>
        <taxon>Pucciniales</taxon>
        <taxon>Pucciniaceae</taxon>
        <taxon>Puccinia</taxon>
    </lineage>
</organism>
<name>A0A2N5TI32_9BASI</name>
<evidence type="ECO:0000313" key="6">
    <source>
        <dbReference type="Proteomes" id="UP000235388"/>
    </source>
</evidence>
<dbReference type="Gene3D" id="2.30.130.40">
    <property type="entry name" value="LON domain-like"/>
    <property type="match status" value="1"/>
</dbReference>
<gene>
    <name evidence="5" type="ORF">PCANC_27286</name>
</gene>
<dbReference type="STRING" id="200324.A0A2N5TI32"/>
<dbReference type="InterPro" id="IPR046336">
    <property type="entry name" value="Lon_prtase_N_sf"/>
</dbReference>
<keyword evidence="1" id="KW-0479">Metal-binding</keyword>
<dbReference type="EMBL" id="PGCJ01000644">
    <property type="protein sequence ID" value="PLW25150.1"/>
    <property type="molecule type" value="Genomic_DNA"/>
</dbReference>
<dbReference type="Gene3D" id="1.20.58.1480">
    <property type="match status" value="1"/>
</dbReference>
<dbReference type="Proteomes" id="UP000235388">
    <property type="component" value="Unassembled WGS sequence"/>
</dbReference>
<feature type="compositionally biased region" description="Low complexity" evidence="2">
    <location>
        <begin position="63"/>
        <end position="73"/>
    </location>
</feature>
<keyword evidence="6" id="KW-1185">Reference proteome</keyword>
<dbReference type="PROSITE" id="PS51787">
    <property type="entry name" value="LON_N"/>
    <property type="match status" value="1"/>
</dbReference>
<accession>A0A2N5TI32</accession>
<evidence type="ECO:0000256" key="2">
    <source>
        <dbReference type="SAM" id="MobiDB-lite"/>
    </source>
</evidence>
<protein>
    <recommendedName>
        <fullName evidence="7">RING-type domain-containing protein</fullName>
    </recommendedName>
</protein>
<dbReference type="SUPFAM" id="SSF88697">
    <property type="entry name" value="PUA domain-like"/>
    <property type="match status" value="1"/>
</dbReference>
<dbReference type="InterPro" id="IPR015947">
    <property type="entry name" value="PUA-like_sf"/>
</dbReference>
<sequence>MQASAQQESHSSSSSLSSSLSSEIEAADSNLRLNRLVSLLTCVKPLNPPGASYGASGSDNRSSDPTYPSSSSSKHLIYKPLTLDSGYSVCSACYDFYPHELPPPSSTTTSQPPTPQYLANNQYHQISTAVLTTQDHLHLAQPSPTVNFILQKVVQIAHTFISLQSSSSPSSSAGQKAANSLGASLRGELECPLCSLVFESPVTISCGHTFCRLCFLRARDHADHCPVCRQPFLMGHQLVPGVDLLIAQIIHQSLAQPRHSNHRGPRSEEEELEEEEEEEEEECGHINLEANHTIPLMVCSIGFPEVPMFLQIMEPRYKLLIRRSLSTDRKFGIVVPAFDAKYHSSSPSRTDFSHPYEAAAAAIVLPASPPHRQDKSSTTPPATLPVHSFGTILEIRKHETAVDGRMLIEARGCERFWVEAIVGSLDGYLVAKIHTFNDIPIQENPPPSSLSSSSPSYEELHHRAHDAVDYPPTHHPSFLRVGKEESTEKLMNTCKQFLEILRSGSTPWILERLYNTFGPMPDQPPEFTYWIAMILPISDQHKTALLPIISYRTRLKILVHWIHILKSQWSRRGCPIL</sequence>
<dbReference type="SUPFAM" id="SSF57850">
    <property type="entry name" value="RING/U-box"/>
    <property type="match status" value="1"/>
</dbReference>
<feature type="region of interest" description="Disordered" evidence="2">
    <location>
        <begin position="1"/>
        <end position="24"/>
    </location>
</feature>
<comment type="caution">
    <text evidence="5">The sequence shown here is derived from an EMBL/GenBank/DDBJ whole genome shotgun (WGS) entry which is preliminary data.</text>
</comment>
<evidence type="ECO:0008006" key="7">
    <source>
        <dbReference type="Google" id="ProtNLM"/>
    </source>
</evidence>
<reference evidence="5 6" key="1">
    <citation type="submission" date="2017-11" db="EMBL/GenBank/DDBJ databases">
        <title>De novo assembly and phasing of dikaryotic genomes from two isolates of Puccinia coronata f. sp. avenae, the causal agent of oat crown rust.</title>
        <authorList>
            <person name="Miller M.E."/>
            <person name="Zhang Y."/>
            <person name="Omidvar V."/>
            <person name="Sperschneider J."/>
            <person name="Schwessinger B."/>
            <person name="Raley C."/>
            <person name="Palmer J.M."/>
            <person name="Garnica D."/>
            <person name="Upadhyaya N."/>
            <person name="Rathjen J."/>
            <person name="Taylor J.M."/>
            <person name="Park R.F."/>
            <person name="Dodds P.N."/>
            <person name="Hirsch C.D."/>
            <person name="Kianian S.F."/>
            <person name="Figueroa M."/>
        </authorList>
    </citation>
    <scope>NUCLEOTIDE SEQUENCE [LARGE SCALE GENOMIC DNA]</scope>
    <source>
        <strain evidence="5">12NC29</strain>
    </source>
</reference>
<feature type="domain" description="RING-type" evidence="3">
    <location>
        <begin position="191"/>
        <end position="229"/>
    </location>
</feature>
<feature type="domain" description="Lon N-terminal" evidence="4">
    <location>
        <begin position="291"/>
        <end position="566"/>
    </location>
</feature>
<feature type="compositionally biased region" description="Acidic residues" evidence="2">
    <location>
        <begin position="268"/>
        <end position="279"/>
    </location>
</feature>
<dbReference type="InterPro" id="IPR003111">
    <property type="entry name" value="Lon_prtase_N"/>
</dbReference>
<dbReference type="SMART" id="SM00464">
    <property type="entry name" value="LON"/>
    <property type="match status" value="1"/>
</dbReference>
<dbReference type="PANTHER" id="PTHR23327:SF42">
    <property type="entry name" value="LON PEPTIDASE N-TERMINAL DOMAIN AND RING FINGER PROTEIN C14F5.10C"/>
    <property type="match status" value="1"/>
</dbReference>
<evidence type="ECO:0000313" key="5">
    <source>
        <dbReference type="EMBL" id="PLW25150.1"/>
    </source>
</evidence>
<dbReference type="InterPro" id="IPR001841">
    <property type="entry name" value="Znf_RING"/>
</dbReference>
<dbReference type="AlphaFoldDB" id="A0A2N5TI32"/>
<evidence type="ECO:0000259" key="3">
    <source>
        <dbReference type="PROSITE" id="PS50089"/>
    </source>
</evidence>
<evidence type="ECO:0000259" key="4">
    <source>
        <dbReference type="PROSITE" id="PS51787"/>
    </source>
</evidence>
<dbReference type="Pfam" id="PF13923">
    <property type="entry name" value="zf-C3HC4_2"/>
    <property type="match status" value="1"/>
</dbReference>
<dbReference type="GO" id="GO:0061630">
    <property type="term" value="F:ubiquitin protein ligase activity"/>
    <property type="evidence" value="ECO:0007669"/>
    <property type="project" value="TreeGrafter"/>
</dbReference>
<dbReference type="PANTHER" id="PTHR23327">
    <property type="entry name" value="RING FINGER PROTEIN 127"/>
    <property type="match status" value="1"/>
</dbReference>
<keyword evidence="1" id="KW-0863">Zinc-finger</keyword>
<dbReference type="PROSITE" id="PS50089">
    <property type="entry name" value="ZF_RING_2"/>
    <property type="match status" value="1"/>
</dbReference>
<dbReference type="SMART" id="SM00184">
    <property type="entry name" value="RING"/>
    <property type="match status" value="1"/>
</dbReference>
<feature type="region of interest" description="Disordered" evidence="2">
    <location>
        <begin position="256"/>
        <end position="279"/>
    </location>
</feature>
<dbReference type="OrthoDB" id="264917at2759"/>
<dbReference type="Gene3D" id="3.30.40.10">
    <property type="entry name" value="Zinc/RING finger domain, C3HC4 (zinc finger)"/>
    <property type="match status" value="1"/>
</dbReference>
<dbReference type="GO" id="GO:0008270">
    <property type="term" value="F:zinc ion binding"/>
    <property type="evidence" value="ECO:0007669"/>
    <property type="project" value="UniProtKB-KW"/>
</dbReference>
<keyword evidence="1" id="KW-0862">Zinc</keyword>
<feature type="region of interest" description="Disordered" evidence="2">
    <location>
        <begin position="50"/>
        <end position="73"/>
    </location>
</feature>
<proteinExistence type="predicted"/>
<evidence type="ECO:0000256" key="1">
    <source>
        <dbReference type="PROSITE-ProRule" id="PRU00175"/>
    </source>
</evidence>
<dbReference type="Pfam" id="PF02190">
    <property type="entry name" value="LON_substr_bdg"/>
    <property type="match status" value="1"/>
</dbReference>